<evidence type="ECO:0000256" key="2">
    <source>
        <dbReference type="SAM" id="MobiDB-lite"/>
    </source>
</evidence>
<feature type="compositionally biased region" description="Basic and acidic residues" evidence="2">
    <location>
        <begin position="171"/>
        <end position="190"/>
    </location>
</feature>
<accession>A0A016SAF2</accession>
<dbReference type="EMBL" id="JARK01001601">
    <property type="protein sequence ID" value="EYB87347.1"/>
    <property type="molecule type" value="Genomic_DNA"/>
</dbReference>
<feature type="compositionally biased region" description="Basic and acidic residues" evidence="2">
    <location>
        <begin position="203"/>
        <end position="217"/>
    </location>
</feature>
<evidence type="ECO:0000313" key="4">
    <source>
        <dbReference type="Proteomes" id="UP000024635"/>
    </source>
</evidence>
<feature type="region of interest" description="Disordered" evidence="2">
    <location>
        <begin position="171"/>
        <end position="244"/>
    </location>
</feature>
<name>A0A016SAF2_9BILA</name>
<reference evidence="4" key="1">
    <citation type="journal article" date="2015" name="Nat. Genet.">
        <title>The genome and transcriptome of the zoonotic hookworm Ancylostoma ceylanicum identify infection-specific gene families.</title>
        <authorList>
            <person name="Schwarz E.M."/>
            <person name="Hu Y."/>
            <person name="Antoshechkin I."/>
            <person name="Miller M.M."/>
            <person name="Sternberg P.W."/>
            <person name="Aroian R.V."/>
        </authorList>
    </citation>
    <scope>NUCLEOTIDE SEQUENCE</scope>
    <source>
        <strain evidence="4">HY135</strain>
    </source>
</reference>
<sequence>MPSKSLFFRQAVQIGQMDPNPPEEQENVKKKAPPFQEREITALVKLYCDAREEYNRKFEGASKMGPFLRQMKLKEWAREISSLGVCERSEKQIEERLRADMKRVNKYAADMRKKYTGTGGGEGPKVKDLPHYLMPLYEVTRQKQHVTGSPNIQCEEYDEQPTTSRAVLKVKVEPKSPPRQPLHDVNEPRMVKSPSPLSVEGLEGERESAKPPEKAPKAGEGAATPATSKKSAPRKKSIAQRAKETMSVFTDRRSLLYDEEIRVAKLRGEVLQIDVERARIDLQRSRIELERAELELRRVRLEVDRNQHDFDRARTSYAADSRSRTMEPSEVYRTYTDFTVLNIFF</sequence>
<gene>
    <name evidence="3" type="primary">Acey_s0265.g676</name>
    <name evidence="3" type="ORF">Y032_0265g676</name>
</gene>
<evidence type="ECO:0000256" key="1">
    <source>
        <dbReference type="SAM" id="Coils"/>
    </source>
</evidence>
<keyword evidence="4" id="KW-1185">Reference proteome</keyword>
<organism evidence="3 4">
    <name type="scientific">Ancylostoma ceylanicum</name>
    <dbReference type="NCBI Taxonomy" id="53326"/>
    <lineage>
        <taxon>Eukaryota</taxon>
        <taxon>Metazoa</taxon>
        <taxon>Ecdysozoa</taxon>
        <taxon>Nematoda</taxon>
        <taxon>Chromadorea</taxon>
        <taxon>Rhabditida</taxon>
        <taxon>Rhabditina</taxon>
        <taxon>Rhabditomorpha</taxon>
        <taxon>Strongyloidea</taxon>
        <taxon>Ancylostomatidae</taxon>
        <taxon>Ancylostomatinae</taxon>
        <taxon>Ancylostoma</taxon>
    </lineage>
</organism>
<dbReference type="AlphaFoldDB" id="A0A016SAF2"/>
<dbReference type="OrthoDB" id="5791247at2759"/>
<protein>
    <submittedName>
        <fullName evidence="3">Uncharacterized protein</fullName>
    </submittedName>
</protein>
<proteinExistence type="predicted"/>
<feature type="region of interest" description="Disordered" evidence="2">
    <location>
        <begin position="1"/>
        <end position="34"/>
    </location>
</feature>
<dbReference type="Proteomes" id="UP000024635">
    <property type="component" value="Unassembled WGS sequence"/>
</dbReference>
<keyword evidence="1" id="KW-0175">Coiled coil</keyword>
<feature type="coiled-coil region" evidence="1">
    <location>
        <begin position="275"/>
        <end position="309"/>
    </location>
</feature>
<comment type="caution">
    <text evidence="3">The sequence shown here is derived from an EMBL/GenBank/DDBJ whole genome shotgun (WGS) entry which is preliminary data.</text>
</comment>
<evidence type="ECO:0000313" key="3">
    <source>
        <dbReference type="EMBL" id="EYB87347.1"/>
    </source>
</evidence>